<organism evidence="1">
    <name type="scientific">bioreactor metagenome</name>
    <dbReference type="NCBI Taxonomy" id="1076179"/>
    <lineage>
        <taxon>unclassified sequences</taxon>
        <taxon>metagenomes</taxon>
        <taxon>ecological metagenomes</taxon>
    </lineage>
</organism>
<name>A0A644XFD7_9ZZZZ</name>
<dbReference type="Gene3D" id="2.30.110.10">
    <property type="entry name" value="Electron Transport, Fmn-binding Protein, Chain A"/>
    <property type="match status" value="1"/>
</dbReference>
<dbReference type="SUPFAM" id="SSF50475">
    <property type="entry name" value="FMN-binding split barrel"/>
    <property type="match status" value="1"/>
</dbReference>
<accession>A0A644XFD7</accession>
<proteinExistence type="predicted"/>
<dbReference type="PANTHER" id="PTHR34071">
    <property type="entry name" value="5-NITROIMIDAZOLE ANTIBIOTICS RESISTANCE PROTEIN, NIMA-FAMILY-RELATED PROTEIN-RELATED"/>
    <property type="match status" value="1"/>
</dbReference>
<reference evidence="1" key="1">
    <citation type="submission" date="2019-08" db="EMBL/GenBank/DDBJ databases">
        <authorList>
            <person name="Kucharzyk K."/>
            <person name="Murdoch R.W."/>
            <person name="Higgins S."/>
            <person name="Loffler F."/>
        </authorList>
    </citation>
    <scope>NUCLEOTIDE SEQUENCE</scope>
</reference>
<comment type="caution">
    <text evidence="1">The sequence shown here is derived from an EMBL/GenBank/DDBJ whole genome shotgun (WGS) entry which is preliminary data.</text>
</comment>
<dbReference type="InterPro" id="IPR012349">
    <property type="entry name" value="Split_barrel_FMN-bd"/>
</dbReference>
<gene>
    <name evidence="1" type="ORF">SDC9_60862</name>
</gene>
<dbReference type="AlphaFoldDB" id="A0A644XFD7"/>
<dbReference type="EMBL" id="VSSQ01002289">
    <property type="protein sequence ID" value="MPM14498.1"/>
    <property type="molecule type" value="Genomic_DNA"/>
</dbReference>
<dbReference type="PANTHER" id="PTHR34071:SF2">
    <property type="entry name" value="FLAVIN-NUCLEOTIDE-BINDING PROTEIN"/>
    <property type="match status" value="1"/>
</dbReference>
<evidence type="ECO:0008006" key="2">
    <source>
        <dbReference type="Google" id="ProtNLM"/>
    </source>
</evidence>
<sequence>MRKANREITDFQEKVALLERCDTIRLGITDSDAPYIVPVSFGYEVSGETITVYFHGAVAGRKFELLKQHPRVCVEADVCNGFVDNGEGGFTCDYESLIGWGNAVLLEGEEAEKGVRLLMEHCGYGEYACGGEVMKITAVHKITLDTLTGKRRFAPRV</sequence>
<dbReference type="InterPro" id="IPR024747">
    <property type="entry name" value="Pyridox_Oxase-rel"/>
</dbReference>
<protein>
    <recommendedName>
        <fullName evidence="2">Pyridoxamine 5'-phosphate oxidase putative domain-containing protein</fullName>
    </recommendedName>
</protein>
<dbReference type="Pfam" id="PF12900">
    <property type="entry name" value="Pyridox_ox_2"/>
    <property type="match status" value="1"/>
</dbReference>
<evidence type="ECO:0000313" key="1">
    <source>
        <dbReference type="EMBL" id="MPM14498.1"/>
    </source>
</evidence>